<proteinExistence type="predicted"/>
<dbReference type="AlphaFoldDB" id="A0A5B7IVA2"/>
<evidence type="ECO:0000313" key="2">
    <source>
        <dbReference type="EMBL" id="MPC89481.1"/>
    </source>
</evidence>
<protein>
    <submittedName>
        <fullName evidence="2">Uncharacterized protein</fullName>
    </submittedName>
</protein>
<comment type="caution">
    <text evidence="2">The sequence shown here is derived from an EMBL/GenBank/DDBJ whole genome shotgun (WGS) entry which is preliminary data.</text>
</comment>
<organism evidence="2 3">
    <name type="scientific">Portunus trituberculatus</name>
    <name type="common">Swimming crab</name>
    <name type="synonym">Neptunus trituberculatus</name>
    <dbReference type="NCBI Taxonomy" id="210409"/>
    <lineage>
        <taxon>Eukaryota</taxon>
        <taxon>Metazoa</taxon>
        <taxon>Ecdysozoa</taxon>
        <taxon>Arthropoda</taxon>
        <taxon>Crustacea</taxon>
        <taxon>Multicrustacea</taxon>
        <taxon>Malacostraca</taxon>
        <taxon>Eumalacostraca</taxon>
        <taxon>Eucarida</taxon>
        <taxon>Decapoda</taxon>
        <taxon>Pleocyemata</taxon>
        <taxon>Brachyura</taxon>
        <taxon>Eubrachyura</taxon>
        <taxon>Portunoidea</taxon>
        <taxon>Portunidae</taxon>
        <taxon>Portuninae</taxon>
        <taxon>Portunus</taxon>
    </lineage>
</organism>
<name>A0A5B7IVA2_PORTR</name>
<feature type="chain" id="PRO_5023076186" evidence="1">
    <location>
        <begin position="20"/>
        <end position="66"/>
    </location>
</feature>
<reference evidence="2 3" key="1">
    <citation type="submission" date="2019-05" db="EMBL/GenBank/DDBJ databases">
        <title>Another draft genome of Portunus trituberculatus and its Hox gene families provides insights of decapod evolution.</title>
        <authorList>
            <person name="Jeong J.-H."/>
            <person name="Song I."/>
            <person name="Kim S."/>
            <person name="Choi T."/>
            <person name="Kim D."/>
            <person name="Ryu S."/>
            <person name="Kim W."/>
        </authorList>
    </citation>
    <scope>NUCLEOTIDE SEQUENCE [LARGE SCALE GENOMIC DNA]</scope>
    <source>
        <tissue evidence="2">Muscle</tissue>
    </source>
</reference>
<gene>
    <name evidence="2" type="ORF">E2C01_084432</name>
</gene>
<keyword evidence="3" id="KW-1185">Reference proteome</keyword>
<evidence type="ECO:0000256" key="1">
    <source>
        <dbReference type="SAM" id="SignalP"/>
    </source>
</evidence>
<accession>A0A5B7IVA2</accession>
<dbReference type="Proteomes" id="UP000324222">
    <property type="component" value="Unassembled WGS sequence"/>
</dbReference>
<evidence type="ECO:0000313" key="3">
    <source>
        <dbReference type="Proteomes" id="UP000324222"/>
    </source>
</evidence>
<keyword evidence="1" id="KW-0732">Signal</keyword>
<feature type="signal peptide" evidence="1">
    <location>
        <begin position="1"/>
        <end position="19"/>
    </location>
</feature>
<sequence>MGAHHFSLITMFIIRFTFPKTVVPPAINLHREEVKEEARWPGLGKENHNRRIWSQVFTRQRDDGKS</sequence>
<dbReference type="EMBL" id="VSRR010081173">
    <property type="protein sequence ID" value="MPC89481.1"/>
    <property type="molecule type" value="Genomic_DNA"/>
</dbReference>